<gene>
    <name evidence="1" type="ORF">M3I19_00915</name>
</gene>
<accession>A0A9E7DBD3</accession>
<evidence type="ECO:0000313" key="1">
    <source>
        <dbReference type="EMBL" id="UQF78296.1"/>
    </source>
</evidence>
<evidence type="ECO:0000313" key="2">
    <source>
        <dbReference type="Proteomes" id="UP000831562"/>
    </source>
</evidence>
<dbReference type="EMBL" id="CP097092">
    <property type="protein sequence ID" value="UQF78296.1"/>
    <property type="molecule type" value="Genomic_DNA"/>
</dbReference>
<protein>
    <submittedName>
        <fullName evidence="1">Uncharacterized protein</fullName>
    </submittedName>
</protein>
<sequence>MKPEKQEELALELTKAIITGRGKETSIDEAIEMYLLAIDKVKTRLPYKAAKVQRIL</sequence>
<name>A0A9E7DBD3_9ACTN</name>
<reference evidence="1" key="1">
    <citation type="submission" date="2022-05" db="EMBL/GenBank/DDBJ databases">
        <title>Using nanopore sequencing to obtain complete genomes from saliva samples.</title>
        <authorList>
            <person name="Baker J.L."/>
        </authorList>
    </citation>
    <scope>NUCLEOTIDE SEQUENCE</scope>
    <source>
        <strain evidence="1">JCVI-JB-Lp32</strain>
    </source>
</reference>
<dbReference type="AlphaFoldDB" id="A0A9E7DBD3"/>
<dbReference type="Proteomes" id="UP000831562">
    <property type="component" value="Chromosome"/>
</dbReference>
<proteinExistence type="predicted"/>
<organism evidence="1 2">
    <name type="scientific">Lancefieldella parvula</name>
    <dbReference type="NCBI Taxonomy" id="1382"/>
    <lineage>
        <taxon>Bacteria</taxon>
        <taxon>Bacillati</taxon>
        <taxon>Actinomycetota</taxon>
        <taxon>Coriobacteriia</taxon>
        <taxon>Coriobacteriales</taxon>
        <taxon>Atopobiaceae</taxon>
        <taxon>Lancefieldella</taxon>
    </lineage>
</organism>